<dbReference type="SUPFAM" id="SSF48317">
    <property type="entry name" value="Acid phosphatase/Vanadium-dependent haloperoxidase"/>
    <property type="match status" value="1"/>
</dbReference>
<dbReference type="PANTHER" id="PTHR14969">
    <property type="entry name" value="SPHINGOSINE-1-PHOSPHATE PHOSPHOHYDROLASE"/>
    <property type="match status" value="1"/>
</dbReference>
<keyword evidence="11" id="KW-1185">Reference proteome</keyword>
<evidence type="ECO:0000256" key="8">
    <source>
        <dbReference type="SAM" id="Phobius"/>
    </source>
</evidence>
<evidence type="ECO:0000256" key="2">
    <source>
        <dbReference type="ARBA" id="ARBA00022475"/>
    </source>
</evidence>
<organism evidence="10 11">
    <name type="scientific">Streptomyces marincola</name>
    <dbReference type="NCBI Taxonomy" id="2878388"/>
    <lineage>
        <taxon>Bacteria</taxon>
        <taxon>Bacillati</taxon>
        <taxon>Actinomycetota</taxon>
        <taxon>Actinomycetes</taxon>
        <taxon>Kitasatosporales</taxon>
        <taxon>Streptomycetaceae</taxon>
        <taxon>Streptomyces</taxon>
    </lineage>
</organism>
<proteinExistence type="predicted"/>
<feature type="region of interest" description="Disordered" evidence="7">
    <location>
        <begin position="206"/>
        <end position="271"/>
    </location>
</feature>
<evidence type="ECO:0000313" key="11">
    <source>
        <dbReference type="Proteomes" id="UP000194218"/>
    </source>
</evidence>
<feature type="compositionally biased region" description="Basic and acidic residues" evidence="7">
    <location>
        <begin position="235"/>
        <end position="259"/>
    </location>
</feature>
<keyword evidence="6 8" id="KW-0472">Membrane</keyword>
<comment type="subcellular location">
    <subcellularLocation>
        <location evidence="1">Cell membrane</location>
        <topology evidence="1">Multi-pass membrane protein</topology>
    </subcellularLocation>
</comment>
<reference evidence="10 11" key="1">
    <citation type="submission" date="2017-05" db="EMBL/GenBank/DDBJ databases">
        <title>Complete genome sequence of Streptomyces sp. SCSIO 03032 revealed the diverse biosynthetic pathways for its bioactive secondary metabolites.</title>
        <authorList>
            <person name="Ma L."/>
            <person name="Zhu Y."/>
            <person name="Zhang W."/>
            <person name="Zhang G."/>
            <person name="Tian X."/>
            <person name="Zhang S."/>
            <person name="Zhang C."/>
        </authorList>
    </citation>
    <scope>NUCLEOTIDE SEQUENCE [LARGE SCALE GENOMIC DNA]</scope>
    <source>
        <strain evidence="10 11">SCSIO 03032</strain>
    </source>
</reference>
<feature type="transmembrane region" description="Helical" evidence="8">
    <location>
        <begin position="41"/>
        <end position="58"/>
    </location>
</feature>
<accession>A0A1W7CXE6</accession>
<dbReference type="GO" id="GO:0016787">
    <property type="term" value="F:hydrolase activity"/>
    <property type="evidence" value="ECO:0007669"/>
    <property type="project" value="UniProtKB-KW"/>
</dbReference>
<evidence type="ECO:0000256" key="6">
    <source>
        <dbReference type="ARBA" id="ARBA00023136"/>
    </source>
</evidence>
<keyword evidence="4" id="KW-0378">Hydrolase</keyword>
<protein>
    <recommendedName>
        <fullName evidence="9">Phosphatidic acid phosphatase type 2/haloperoxidase domain-containing protein</fullName>
    </recommendedName>
</protein>
<evidence type="ECO:0000256" key="1">
    <source>
        <dbReference type="ARBA" id="ARBA00004651"/>
    </source>
</evidence>
<evidence type="ECO:0000256" key="5">
    <source>
        <dbReference type="ARBA" id="ARBA00022989"/>
    </source>
</evidence>
<name>A0A1W7CXE6_9ACTN</name>
<dbReference type="KEGG" id="smao:CAG99_11125"/>
<gene>
    <name evidence="10" type="ORF">CAG99_11125</name>
</gene>
<keyword evidence="5 8" id="KW-1133">Transmembrane helix</keyword>
<dbReference type="OrthoDB" id="5289372at2"/>
<dbReference type="SMART" id="SM00014">
    <property type="entry name" value="acidPPc"/>
    <property type="match status" value="1"/>
</dbReference>
<keyword evidence="2" id="KW-1003">Cell membrane</keyword>
<sequence length="271" mass="28169">MAGLENLDNPEVELDVLYDINGLADPLPGWAERAVTFLGEWGIPVALVLLVALAWVLVRRRPDAPQAVAGTAWAGIAGVAAYLANAPIREFVARPRPAERHEGLNVLVEGKEGYSFVSDHAGIAMAIAVALFLVHRGLGALALGLALIQGFARVLVGVHYPSDVIGGYALGTAVALLLAPLALAALTPLARACAGTAWLGWLAPGPRPGTAPAAADTRPEPEGGRSEPGNGRSGPGDERDHGDAGERGERRPEVPENPEHPQPAPRGRLAT</sequence>
<evidence type="ECO:0000256" key="3">
    <source>
        <dbReference type="ARBA" id="ARBA00022692"/>
    </source>
</evidence>
<dbReference type="Proteomes" id="UP000194218">
    <property type="component" value="Chromosome"/>
</dbReference>
<evidence type="ECO:0000256" key="7">
    <source>
        <dbReference type="SAM" id="MobiDB-lite"/>
    </source>
</evidence>
<dbReference type="EMBL" id="CP021121">
    <property type="protein sequence ID" value="ARQ69349.1"/>
    <property type="molecule type" value="Genomic_DNA"/>
</dbReference>
<dbReference type="GO" id="GO:0005886">
    <property type="term" value="C:plasma membrane"/>
    <property type="evidence" value="ECO:0007669"/>
    <property type="project" value="UniProtKB-SubCell"/>
</dbReference>
<feature type="domain" description="Phosphatidic acid phosphatase type 2/haloperoxidase" evidence="9">
    <location>
        <begin position="68"/>
        <end position="179"/>
    </location>
</feature>
<dbReference type="RefSeq" id="WP_086159125.1">
    <property type="nucleotide sequence ID" value="NZ_CP021121.1"/>
</dbReference>
<evidence type="ECO:0000259" key="9">
    <source>
        <dbReference type="SMART" id="SM00014"/>
    </source>
</evidence>
<keyword evidence="3 8" id="KW-0812">Transmembrane</keyword>
<dbReference type="Pfam" id="PF01569">
    <property type="entry name" value="PAP2"/>
    <property type="match status" value="1"/>
</dbReference>
<evidence type="ECO:0000313" key="10">
    <source>
        <dbReference type="EMBL" id="ARQ69349.1"/>
    </source>
</evidence>
<dbReference type="Gene3D" id="1.20.144.10">
    <property type="entry name" value="Phosphatidic acid phosphatase type 2/haloperoxidase"/>
    <property type="match status" value="1"/>
</dbReference>
<dbReference type="AlphaFoldDB" id="A0A1W7CXE6"/>
<dbReference type="InterPro" id="IPR000326">
    <property type="entry name" value="PAP2/HPO"/>
</dbReference>
<dbReference type="PANTHER" id="PTHR14969:SF62">
    <property type="entry name" value="DECAPRENYLPHOSPHORYL-5-PHOSPHORIBOSE PHOSPHATASE RV3807C-RELATED"/>
    <property type="match status" value="1"/>
</dbReference>
<evidence type="ECO:0000256" key="4">
    <source>
        <dbReference type="ARBA" id="ARBA00022801"/>
    </source>
</evidence>
<feature type="transmembrane region" description="Helical" evidence="8">
    <location>
        <begin position="166"/>
        <end position="186"/>
    </location>
</feature>
<dbReference type="InterPro" id="IPR036938">
    <property type="entry name" value="PAP2/HPO_sf"/>
</dbReference>